<keyword evidence="5 8" id="KW-1133">Transmembrane helix</keyword>
<keyword evidence="3" id="KW-0813">Transport</keyword>
<proteinExistence type="inferred from homology"/>
<keyword evidence="6" id="KW-0406">Ion transport</keyword>
<evidence type="ECO:0000256" key="1">
    <source>
        <dbReference type="ARBA" id="ARBA00004141"/>
    </source>
</evidence>
<evidence type="ECO:0000256" key="4">
    <source>
        <dbReference type="ARBA" id="ARBA00022692"/>
    </source>
</evidence>
<dbReference type="PANTHER" id="PTHR11629:SF63">
    <property type="entry name" value="V-TYPE PROTON ATPASE SUBUNIT A"/>
    <property type="match status" value="1"/>
</dbReference>
<feature type="transmembrane region" description="Helical" evidence="8">
    <location>
        <begin position="519"/>
        <end position="544"/>
    </location>
</feature>
<dbReference type="Pfam" id="PF01496">
    <property type="entry name" value="V_ATPase_I"/>
    <property type="match status" value="1"/>
</dbReference>
<sequence>MGLGLFRSSQAHWFEVYVPRDQTVHAIEVLAETGGVQLELDPRQTTHFNVKGIKSLIREFDSFCGSHNLSLPLNNAIPAHLVGEPEEVAKSSVDYFRGWAARLFAIQDVLKLLQGEKADLSLLDACLTALESNASGIESFSHDTNFLFKGVYACPQHHPLNVSLKEIFSEKVSGETHDFFFLAGLPDRKLLVDHVVESSDCIQLDVPEWLPGDCDEQRAAIDLRMEDLDKEIAGHIATLKAYWRDAELKEALANIAVLRWFVDYSSQLTTRQKVCHVTGWTTASGPSVIRKTLEKAGIHALTRYPTPSVTATAPVTVLQSWWGKPFQIFATMPGQPGKGEVNPYVILPFVVPLLFGFMFPDIGHGFVLVLLGFVLSFRWPQLRFLVPCGISAMLFGIAFGEVFGLEDVIPVIWFRPLHEPVRIVVISLVLGSGLILMGLVFAAIEAAWQKRLIKWFMVDGAVLFLYISALITLFFPPAFPMIILVVVWYLIGSLVIHQDEGIAALPGIIGRILHSSFELVINSLSFIRLGAFALAHMAMSSAVFSMANLIESSTGHYLVLVMGHLFVIGVEALLVFVQTTRLILFEFFIRFLRADGRVFSPLTPPVKKPKI</sequence>
<comment type="caution">
    <text evidence="9">The sequence shown here is derived from an EMBL/GenBank/DDBJ whole genome shotgun (WGS) entry which is preliminary data.</text>
</comment>
<dbReference type="GO" id="GO:0007035">
    <property type="term" value="P:vacuolar acidification"/>
    <property type="evidence" value="ECO:0007669"/>
    <property type="project" value="TreeGrafter"/>
</dbReference>
<evidence type="ECO:0000313" key="9">
    <source>
        <dbReference type="EMBL" id="RDH83614.1"/>
    </source>
</evidence>
<accession>A0A370DGW9</accession>
<evidence type="ECO:0000313" key="10">
    <source>
        <dbReference type="Proteomes" id="UP000254771"/>
    </source>
</evidence>
<feature type="transmembrane region" description="Helical" evidence="8">
    <location>
        <begin position="423"/>
        <end position="444"/>
    </location>
</feature>
<feature type="transmembrane region" description="Helical" evidence="8">
    <location>
        <begin position="456"/>
        <end position="475"/>
    </location>
</feature>
<feature type="transmembrane region" description="Helical" evidence="8">
    <location>
        <begin position="481"/>
        <end position="498"/>
    </location>
</feature>
<evidence type="ECO:0000256" key="7">
    <source>
        <dbReference type="ARBA" id="ARBA00023136"/>
    </source>
</evidence>
<dbReference type="GO" id="GO:0051117">
    <property type="term" value="F:ATPase binding"/>
    <property type="evidence" value="ECO:0007669"/>
    <property type="project" value="TreeGrafter"/>
</dbReference>
<evidence type="ECO:0000256" key="8">
    <source>
        <dbReference type="SAM" id="Phobius"/>
    </source>
</evidence>
<reference evidence="9 10" key="1">
    <citation type="journal article" date="2018" name="ISME J.">
        <title>Endosymbiont genomes yield clues of tubeworm success.</title>
        <authorList>
            <person name="Li Y."/>
            <person name="Liles M.R."/>
            <person name="Halanych K.M."/>
        </authorList>
    </citation>
    <scope>NUCLEOTIDE SEQUENCE [LARGE SCALE GENOMIC DNA]</scope>
    <source>
        <strain evidence="9">A1462</strain>
    </source>
</reference>
<keyword evidence="10" id="KW-1185">Reference proteome</keyword>
<comment type="subcellular location">
    <subcellularLocation>
        <location evidence="1">Membrane</location>
        <topology evidence="1">Multi-pass membrane protein</topology>
    </subcellularLocation>
</comment>
<dbReference type="GO" id="GO:0033179">
    <property type="term" value="C:proton-transporting V-type ATPase, V0 domain"/>
    <property type="evidence" value="ECO:0007669"/>
    <property type="project" value="InterPro"/>
</dbReference>
<name>A0A370DGW9_9GAMM</name>
<dbReference type="Proteomes" id="UP000254771">
    <property type="component" value="Unassembled WGS sequence"/>
</dbReference>
<evidence type="ECO:0000256" key="3">
    <source>
        <dbReference type="ARBA" id="ARBA00022448"/>
    </source>
</evidence>
<comment type="similarity">
    <text evidence="2">Belongs to the V-ATPase 116 kDa subunit family.</text>
</comment>
<evidence type="ECO:0000256" key="6">
    <source>
        <dbReference type="ARBA" id="ARBA00023065"/>
    </source>
</evidence>
<evidence type="ECO:0000256" key="2">
    <source>
        <dbReference type="ARBA" id="ARBA00009904"/>
    </source>
</evidence>
<gene>
    <name evidence="9" type="ORF">DIZ78_13985</name>
</gene>
<feature type="transmembrane region" description="Helical" evidence="8">
    <location>
        <begin position="384"/>
        <end position="403"/>
    </location>
</feature>
<dbReference type="GO" id="GO:0046961">
    <property type="term" value="F:proton-transporting ATPase activity, rotational mechanism"/>
    <property type="evidence" value="ECO:0007669"/>
    <property type="project" value="InterPro"/>
</dbReference>
<organism evidence="9 10">
    <name type="scientific">endosymbiont of Escarpia spicata</name>
    <dbReference type="NCBI Taxonomy" id="2200908"/>
    <lineage>
        <taxon>Bacteria</taxon>
        <taxon>Pseudomonadati</taxon>
        <taxon>Pseudomonadota</taxon>
        <taxon>Gammaproteobacteria</taxon>
        <taxon>sulfur-oxidizing symbionts</taxon>
    </lineage>
</organism>
<feature type="transmembrane region" description="Helical" evidence="8">
    <location>
        <begin position="556"/>
        <end position="577"/>
    </location>
</feature>
<keyword evidence="4 8" id="KW-0812">Transmembrane</keyword>
<feature type="transmembrane region" description="Helical" evidence="8">
    <location>
        <begin position="344"/>
        <end position="377"/>
    </location>
</feature>
<evidence type="ECO:0000256" key="5">
    <source>
        <dbReference type="ARBA" id="ARBA00022989"/>
    </source>
</evidence>
<dbReference type="PANTHER" id="PTHR11629">
    <property type="entry name" value="VACUOLAR PROTON ATPASES"/>
    <property type="match status" value="1"/>
</dbReference>
<dbReference type="AlphaFoldDB" id="A0A370DGW9"/>
<protein>
    <submittedName>
        <fullName evidence="9">Uncharacterized protein</fullName>
    </submittedName>
</protein>
<dbReference type="EMBL" id="QFXE01000018">
    <property type="protein sequence ID" value="RDH83614.1"/>
    <property type="molecule type" value="Genomic_DNA"/>
</dbReference>
<dbReference type="GO" id="GO:0016471">
    <property type="term" value="C:vacuolar proton-transporting V-type ATPase complex"/>
    <property type="evidence" value="ECO:0007669"/>
    <property type="project" value="TreeGrafter"/>
</dbReference>
<keyword evidence="7 8" id="KW-0472">Membrane</keyword>
<dbReference type="InterPro" id="IPR002490">
    <property type="entry name" value="V-ATPase_116kDa_su"/>
</dbReference>